<evidence type="ECO:0000313" key="1">
    <source>
        <dbReference type="EMBL" id="OXA47329.1"/>
    </source>
</evidence>
<name>A0A226DQ43_FOLCA</name>
<organism evidence="1 2">
    <name type="scientific">Folsomia candida</name>
    <name type="common">Springtail</name>
    <dbReference type="NCBI Taxonomy" id="158441"/>
    <lineage>
        <taxon>Eukaryota</taxon>
        <taxon>Metazoa</taxon>
        <taxon>Ecdysozoa</taxon>
        <taxon>Arthropoda</taxon>
        <taxon>Hexapoda</taxon>
        <taxon>Collembola</taxon>
        <taxon>Entomobryomorpha</taxon>
        <taxon>Isotomoidea</taxon>
        <taxon>Isotomidae</taxon>
        <taxon>Proisotominae</taxon>
        <taxon>Folsomia</taxon>
    </lineage>
</organism>
<protein>
    <submittedName>
        <fullName evidence="1">Putative nuclease HARBI1</fullName>
    </submittedName>
</protein>
<dbReference type="EMBL" id="LNIX01000013">
    <property type="protein sequence ID" value="OXA47329.1"/>
    <property type="molecule type" value="Genomic_DNA"/>
</dbReference>
<comment type="caution">
    <text evidence="1">The sequence shown here is derived from an EMBL/GenBank/DDBJ whole genome shotgun (WGS) entry which is preliminary data.</text>
</comment>
<dbReference type="OMA" id="FEACAVE"/>
<keyword evidence="2" id="KW-1185">Reference proteome</keyword>
<proteinExistence type="predicted"/>
<dbReference type="PANTHER" id="PTHR22930:SF269">
    <property type="entry name" value="NUCLEASE HARBI1-LIKE PROTEIN"/>
    <property type="match status" value="1"/>
</dbReference>
<dbReference type="STRING" id="158441.A0A226DQ43"/>
<dbReference type="Proteomes" id="UP000198287">
    <property type="component" value="Unassembled WGS sequence"/>
</dbReference>
<sequence length="229" mass="26186">MATIGLLCPKFEACAVESEIEEEIIALAAASVLIKRTKRRRKRPKFHINPYLQLRNIKGRFASDFQDLRQYPPSFRENFHLNPSNFDYLLTLVGPQLEPKTRARGDSLSAAEKLAITLEYLASGSYQRHVASVYRVSKQAIGKIMDRTCEALYKSLKPLYFKVNNTTDDWLNISNRYHELWNLPNCVGAIDGKHVQIVNPPNIGSSFYNYKLTTPFPFTEGYLSHTLLV</sequence>
<accession>A0A226DQ43</accession>
<dbReference type="AlphaFoldDB" id="A0A226DQ43"/>
<dbReference type="PANTHER" id="PTHR22930">
    <property type="match status" value="1"/>
</dbReference>
<evidence type="ECO:0000313" key="2">
    <source>
        <dbReference type="Proteomes" id="UP000198287"/>
    </source>
</evidence>
<gene>
    <name evidence="1" type="ORF">Fcan01_18055</name>
</gene>
<dbReference type="OrthoDB" id="6627079at2759"/>
<reference evidence="1 2" key="1">
    <citation type="submission" date="2015-12" db="EMBL/GenBank/DDBJ databases">
        <title>The genome of Folsomia candida.</title>
        <authorList>
            <person name="Faddeeva A."/>
            <person name="Derks M.F."/>
            <person name="Anvar Y."/>
            <person name="Smit S."/>
            <person name="Van Straalen N."/>
            <person name="Roelofs D."/>
        </authorList>
    </citation>
    <scope>NUCLEOTIDE SEQUENCE [LARGE SCALE GENOMIC DNA]</scope>
    <source>
        <strain evidence="1 2">VU population</strain>
        <tissue evidence="1">Whole body</tissue>
    </source>
</reference>
<dbReference type="InterPro" id="IPR045249">
    <property type="entry name" value="HARBI1-like"/>
</dbReference>